<evidence type="ECO:0000313" key="2">
    <source>
        <dbReference type="EMBL" id="MFC4493269.1"/>
    </source>
</evidence>
<dbReference type="EMBL" id="JBHSFH010000003">
    <property type="protein sequence ID" value="MFC4493269.1"/>
    <property type="molecule type" value="Genomic_DNA"/>
</dbReference>
<evidence type="ECO:0000256" key="1">
    <source>
        <dbReference type="SAM" id="MobiDB-lite"/>
    </source>
</evidence>
<feature type="region of interest" description="Disordered" evidence="1">
    <location>
        <begin position="115"/>
        <end position="137"/>
    </location>
</feature>
<keyword evidence="3" id="KW-1185">Reference proteome</keyword>
<proteinExistence type="predicted"/>
<evidence type="ECO:0000313" key="3">
    <source>
        <dbReference type="Proteomes" id="UP001595997"/>
    </source>
</evidence>
<gene>
    <name evidence="2" type="ORF">ACFPA8_03860</name>
</gene>
<organism evidence="2 3">
    <name type="scientific">Streptomyces ovatisporus</name>
    <dbReference type="NCBI Taxonomy" id="1128682"/>
    <lineage>
        <taxon>Bacteria</taxon>
        <taxon>Bacillati</taxon>
        <taxon>Actinomycetota</taxon>
        <taxon>Actinomycetes</taxon>
        <taxon>Kitasatosporales</taxon>
        <taxon>Streptomycetaceae</taxon>
        <taxon>Streptomyces</taxon>
    </lineage>
</organism>
<accession>A0ABV9A2U0</accession>
<protein>
    <submittedName>
        <fullName evidence="2">Uncharacterized protein</fullName>
    </submittedName>
</protein>
<comment type="caution">
    <text evidence="2">The sequence shown here is derived from an EMBL/GenBank/DDBJ whole genome shotgun (WGS) entry which is preliminary data.</text>
</comment>
<dbReference type="Proteomes" id="UP001595997">
    <property type="component" value="Unassembled WGS sequence"/>
</dbReference>
<sequence length="137" mass="14901">MEPELAALASTAGTTLVTVLATDGWERARDGIAALWRRVRPERADGVASELGATREDLLAAQSSGDEDAVQELQAEWRSRVRRLLREQPEVADELRRLLDGIAAEADTATVTVTQHATASGQARVYQAGRDQHIGER</sequence>
<reference evidence="3" key="1">
    <citation type="journal article" date="2019" name="Int. J. Syst. Evol. Microbiol.">
        <title>The Global Catalogue of Microorganisms (GCM) 10K type strain sequencing project: providing services to taxonomists for standard genome sequencing and annotation.</title>
        <authorList>
            <consortium name="The Broad Institute Genomics Platform"/>
            <consortium name="The Broad Institute Genome Sequencing Center for Infectious Disease"/>
            <person name="Wu L."/>
            <person name="Ma J."/>
        </authorList>
    </citation>
    <scope>NUCLEOTIDE SEQUENCE [LARGE SCALE GENOMIC DNA]</scope>
    <source>
        <strain evidence="3">CGMCC 4.7357</strain>
    </source>
</reference>
<dbReference type="RefSeq" id="WP_386442824.1">
    <property type="nucleotide sequence ID" value="NZ_JBHSFH010000003.1"/>
</dbReference>
<name>A0ABV9A2U0_9ACTN</name>